<keyword evidence="2 10" id="KW-0645">Protease</keyword>
<dbReference type="InterPro" id="IPR000742">
    <property type="entry name" value="EGF"/>
</dbReference>
<keyword evidence="13" id="KW-1185">Reference proteome</keyword>
<dbReference type="Gene3D" id="3.90.132.10">
    <property type="entry name" value="Leishmanolysin , domain 2"/>
    <property type="match status" value="1"/>
</dbReference>
<dbReference type="Gene3D" id="2.10.55.10">
    <property type="entry name" value="Leishmanolysin domain 3"/>
    <property type="match status" value="1"/>
</dbReference>
<dbReference type="EC" id="3.4.24.-" evidence="10"/>
<dbReference type="PROSITE" id="PS00022">
    <property type="entry name" value="EGF_1"/>
    <property type="match status" value="3"/>
</dbReference>
<organism evidence="12 13">
    <name type="scientific">Geodia barretti</name>
    <name type="common">Barrett's horny sponge</name>
    <dbReference type="NCBI Taxonomy" id="519541"/>
    <lineage>
        <taxon>Eukaryota</taxon>
        <taxon>Metazoa</taxon>
        <taxon>Porifera</taxon>
        <taxon>Demospongiae</taxon>
        <taxon>Heteroscleromorpha</taxon>
        <taxon>Tetractinellida</taxon>
        <taxon>Astrophorina</taxon>
        <taxon>Geodiidae</taxon>
        <taxon>Geodia</taxon>
    </lineage>
</organism>
<dbReference type="GO" id="GO:0016020">
    <property type="term" value="C:membrane"/>
    <property type="evidence" value="ECO:0007669"/>
    <property type="project" value="InterPro"/>
</dbReference>
<dbReference type="GO" id="GO:0046872">
    <property type="term" value="F:metal ion binding"/>
    <property type="evidence" value="ECO:0007669"/>
    <property type="project" value="UniProtKB-KW"/>
</dbReference>
<evidence type="ECO:0000313" key="13">
    <source>
        <dbReference type="Proteomes" id="UP001174909"/>
    </source>
</evidence>
<evidence type="ECO:0000256" key="10">
    <source>
        <dbReference type="RuleBase" id="RU366077"/>
    </source>
</evidence>
<keyword evidence="3 10" id="KW-0479">Metal-binding</keyword>
<dbReference type="Pfam" id="PF23106">
    <property type="entry name" value="EGF_Teneurin"/>
    <property type="match status" value="1"/>
</dbReference>
<comment type="caution">
    <text evidence="9">Lacks conserved residue(s) required for the propagation of feature annotation.</text>
</comment>
<evidence type="ECO:0000259" key="11">
    <source>
        <dbReference type="PROSITE" id="PS50026"/>
    </source>
</evidence>
<keyword evidence="4 10" id="KW-0378">Hydrolase</keyword>
<keyword evidence="5 10" id="KW-0862">Zinc</keyword>
<dbReference type="FunFam" id="3.90.132.10:FF:000001">
    <property type="entry name" value="leishmanolysin-like peptidase isoform X2"/>
    <property type="match status" value="1"/>
</dbReference>
<keyword evidence="9" id="KW-1015">Disulfide bond</keyword>
<feature type="domain" description="EGF-like" evidence="11">
    <location>
        <begin position="381"/>
        <end position="419"/>
    </location>
</feature>
<evidence type="ECO:0000256" key="8">
    <source>
        <dbReference type="ARBA" id="ARBA00039717"/>
    </source>
</evidence>
<sequence length="432" mass="46792">MIVTPNVVREVQSHFGCSEMIGGELESQTVLQSAAGDSFWEKRVFGEEVMTASASYYPILSRLTLALLHDSGWYTPDYSYGASLHWGRGQGCGFLDGSCYKWVWPTETKYGEDTSVVPFCRHQQDSAESCVNGRRAVGVCSIRNYPARLPRPFRYFSTRRRGGASPMVDYCPIFLYDFASYQPTGRSCLTPPSTLPTLPVPEVYEPESRCFEHQWEGRAREGVVGGASCHTFSCTRDSVVVDVGGSKVDCSHGLAGEHVAVEFTRNSTGNNTSVHIVCPSYQDLCENYNCPRLCSGHGNCIKGHCRCQPGYYGNDCSYSYLDRLLTCDSVLCQNGGSCTDSGGSGSGGGVFSGDDSGGGGLGFSCQCSVGYTGMMCENRVTSDPCLDLSCPANTHCVRSDLGTVGQCECKADYGGEDCKTFLLCERRGATLS</sequence>
<feature type="disulfide bond" evidence="9">
    <location>
        <begin position="367"/>
        <end position="376"/>
    </location>
</feature>
<dbReference type="SMART" id="SM00181">
    <property type="entry name" value="EGF"/>
    <property type="match status" value="3"/>
</dbReference>
<keyword evidence="9" id="KW-0245">EGF-like domain</keyword>
<evidence type="ECO:0000256" key="9">
    <source>
        <dbReference type="PROSITE-ProRule" id="PRU00076"/>
    </source>
</evidence>
<dbReference type="SUPFAM" id="SSF55486">
    <property type="entry name" value="Metalloproteases ('zincins'), catalytic domain"/>
    <property type="match status" value="1"/>
</dbReference>
<evidence type="ECO:0000256" key="2">
    <source>
        <dbReference type="ARBA" id="ARBA00022670"/>
    </source>
</evidence>
<dbReference type="GO" id="GO:0004222">
    <property type="term" value="F:metalloendopeptidase activity"/>
    <property type="evidence" value="ECO:0007669"/>
    <property type="project" value="UniProtKB-UniRule"/>
</dbReference>
<evidence type="ECO:0000256" key="3">
    <source>
        <dbReference type="ARBA" id="ARBA00022723"/>
    </source>
</evidence>
<feature type="domain" description="EGF-like" evidence="11">
    <location>
        <begin position="323"/>
        <end position="377"/>
    </location>
</feature>
<proteinExistence type="inferred from homology"/>
<evidence type="ECO:0000256" key="4">
    <source>
        <dbReference type="ARBA" id="ARBA00022801"/>
    </source>
</evidence>
<protein>
    <recommendedName>
        <fullName evidence="8 10">Leishmanolysin-like peptidase</fullName>
        <ecNumber evidence="10">3.4.24.-</ecNumber>
    </recommendedName>
</protein>
<keyword evidence="6 10" id="KW-0482">Metalloprotease</keyword>
<evidence type="ECO:0000256" key="5">
    <source>
        <dbReference type="ARBA" id="ARBA00022833"/>
    </source>
</evidence>
<dbReference type="SUPFAM" id="SSF57196">
    <property type="entry name" value="EGF/Laminin"/>
    <property type="match status" value="1"/>
</dbReference>
<keyword evidence="7" id="KW-0325">Glycoprotein</keyword>
<evidence type="ECO:0000256" key="1">
    <source>
        <dbReference type="ARBA" id="ARBA00005860"/>
    </source>
</evidence>
<dbReference type="GO" id="GO:0007155">
    <property type="term" value="P:cell adhesion"/>
    <property type="evidence" value="ECO:0007669"/>
    <property type="project" value="InterPro"/>
</dbReference>
<feature type="disulfide bond" evidence="9">
    <location>
        <begin position="409"/>
        <end position="418"/>
    </location>
</feature>
<dbReference type="Proteomes" id="UP001174909">
    <property type="component" value="Unassembled WGS sequence"/>
</dbReference>
<dbReference type="AlphaFoldDB" id="A0AA35W2Q0"/>
<dbReference type="PROSITE" id="PS50026">
    <property type="entry name" value="EGF_3"/>
    <property type="match status" value="2"/>
</dbReference>
<dbReference type="PROSITE" id="PS01186">
    <property type="entry name" value="EGF_2"/>
    <property type="match status" value="2"/>
</dbReference>
<feature type="disulfide bond" evidence="9">
    <location>
        <begin position="390"/>
        <end position="407"/>
    </location>
</feature>
<dbReference type="EMBL" id="CASHTH010000206">
    <property type="protein sequence ID" value="CAI7994046.1"/>
    <property type="molecule type" value="Genomic_DNA"/>
</dbReference>
<dbReference type="FunFam" id="2.10.25.10:FF:000001">
    <property type="entry name" value="Tenascin C"/>
    <property type="match status" value="1"/>
</dbReference>
<accession>A0AA35W2Q0</accession>
<dbReference type="PANTHER" id="PTHR10942:SF0">
    <property type="entry name" value="LEISHMANOLYSIN-LIKE PEPTIDASE"/>
    <property type="match status" value="1"/>
</dbReference>
<name>A0AA35W2Q0_GEOBA</name>
<comment type="caution">
    <text evidence="12">The sequence shown here is derived from an EMBL/GenBank/DDBJ whole genome shotgun (WGS) entry which is preliminary data.</text>
</comment>
<reference evidence="12" key="1">
    <citation type="submission" date="2023-03" db="EMBL/GenBank/DDBJ databases">
        <authorList>
            <person name="Steffen K."/>
            <person name="Cardenas P."/>
        </authorList>
    </citation>
    <scope>NUCLEOTIDE SEQUENCE</scope>
</reference>
<comment type="cofactor">
    <cofactor evidence="10">
        <name>Zn(2+)</name>
        <dbReference type="ChEBI" id="CHEBI:29105"/>
    </cofactor>
    <text evidence="10">Binds 1 zinc ion per subunit.</text>
</comment>
<dbReference type="PANTHER" id="PTHR10942">
    <property type="entry name" value="LEISHMANOLYSIN-LIKE PEPTIDASE"/>
    <property type="match status" value="1"/>
</dbReference>
<evidence type="ECO:0000313" key="12">
    <source>
        <dbReference type="EMBL" id="CAI7994046.1"/>
    </source>
</evidence>
<dbReference type="GO" id="GO:0005737">
    <property type="term" value="C:cytoplasm"/>
    <property type="evidence" value="ECO:0007669"/>
    <property type="project" value="TreeGrafter"/>
</dbReference>
<dbReference type="Gene3D" id="2.10.25.10">
    <property type="entry name" value="Laminin"/>
    <property type="match status" value="2"/>
</dbReference>
<gene>
    <name evidence="12" type="ORF">GBAR_LOCUS1370</name>
</gene>
<evidence type="ECO:0000256" key="6">
    <source>
        <dbReference type="ARBA" id="ARBA00023049"/>
    </source>
</evidence>
<dbReference type="InterPro" id="IPR001577">
    <property type="entry name" value="Peptidase_M8"/>
</dbReference>
<comment type="similarity">
    <text evidence="1 10">Belongs to the peptidase M8 family.</text>
</comment>
<dbReference type="Pfam" id="PF01457">
    <property type="entry name" value="Peptidase_M8"/>
    <property type="match status" value="1"/>
</dbReference>
<evidence type="ECO:0000256" key="7">
    <source>
        <dbReference type="ARBA" id="ARBA00023180"/>
    </source>
</evidence>
<dbReference type="GO" id="GO:0006508">
    <property type="term" value="P:proteolysis"/>
    <property type="evidence" value="ECO:0007669"/>
    <property type="project" value="UniProtKB-KW"/>
</dbReference>